<evidence type="ECO:0000256" key="1">
    <source>
        <dbReference type="ARBA" id="ARBA00004651"/>
    </source>
</evidence>
<keyword evidence="7 8" id="KW-0472">Membrane</keyword>
<dbReference type="GO" id="GO:0005886">
    <property type="term" value="C:plasma membrane"/>
    <property type="evidence" value="ECO:0007669"/>
    <property type="project" value="UniProtKB-SubCell"/>
</dbReference>
<dbReference type="Pfam" id="PF01925">
    <property type="entry name" value="TauE"/>
    <property type="match status" value="1"/>
</dbReference>
<dbReference type="PANTHER" id="PTHR30269">
    <property type="entry name" value="TRANSMEMBRANE PROTEIN YFCA"/>
    <property type="match status" value="1"/>
</dbReference>
<dbReference type="PANTHER" id="PTHR30269:SF0">
    <property type="entry name" value="MEMBRANE TRANSPORTER PROTEIN YFCA-RELATED"/>
    <property type="match status" value="1"/>
</dbReference>
<protein>
    <recommendedName>
        <fullName evidence="8">Probable membrane transporter protein</fullName>
    </recommendedName>
</protein>
<feature type="transmembrane region" description="Helical" evidence="8">
    <location>
        <begin position="186"/>
        <end position="212"/>
    </location>
</feature>
<name>A0A4V2P9B6_9GAMM</name>
<comment type="caution">
    <text evidence="9">The sequence shown here is derived from an EMBL/GenBank/DDBJ whole genome shotgun (WGS) entry which is preliminary data.</text>
</comment>
<dbReference type="Proteomes" id="UP000294887">
    <property type="component" value="Unassembled WGS sequence"/>
</dbReference>
<evidence type="ECO:0000256" key="3">
    <source>
        <dbReference type="ARBA" id="ARBA00022448"/>
    </source>
</evidence>
<keyword evidence="3" id="KW-0813">Transport</keyword>
<keyword evidence="10" id="KW-1185">Reference proteome</keyword>
<evidence type="ECO:0000313" key="9">
    <source>
        <dbReference type="EMBL" id="TCJ88995.1"/>
    </source>
</evidence>
<accession>A0A4V2P9B6</accession>
<dbReference type="RefSeq" id="WP_131904656.1">
    <property type="nucleotide sequence ID" value="NZ_BAAAFU010000008.1"/>
</dbReference>
<reference evidence="9 10" key="1">
    <citation type="submission" date="2019-03" db="EMBL/GenBank/DDBJ databases">
        <title>Genomic Encyclopedia of Type Strains, Phase IV (KMG-IV): sequencing the most valuable type-strain genomes for metagenomic binning, comparative biology and taxonomic classification.</title>
        <authorList>
            <person name="Goeker M."/>
        </authorList>
    </citation>
    <scope>NUCLEOTIDE SEQUENCE [LARGE SCALE GENOMIC DNA]</scope>
    <source>
        <strain evidence="9 10">DSM 24830</strain>
    </source>
</reference>
<evidence type="ECO:0000256" key="7">
    <source>
        <dbReference type="ARBA" id="ARBA00023136"/>
    </source>
</evidence>
<organism evidence="9 10">
    <name type="scientific">Cocleimonas flava</name>
    <dbReference type="NCBI Taxonomy" id="634765"/>
    <lineage>
        <taxon>Bacteria</taxon>
        <taxon>Pseudomonadati</taxon>
        <taxon>Pseudomonadota</taxon>
        <taxon>Gammaproteobacteria</taxon>
        <taxon>Thiotrichales</taxon>
        <taxon>Thiotrichaceae</taxon>
        <taxon>Cocleimonas</taxon>
    </lineage>
</organism>
<feature type="transmembrane region" description="Helical" evidence="8">
    <location>
        <begin position="232"/>
        <end position="250"/>
    </location>
</feature>
<sequence>MDPIFELSIYWVLALSLVAFCAGYVDAVAGGGGMLNLPALLFAGVPPISSLAVSKVTAIAGTTLAVAKYALGKRVQWKIVVYAAIPCLLASYVGGMFALKLSATFLAWAIIICIPIALIIVLRDKPEAHLGTPEDRPVKAIAALAPIGFYDGILGPGTGTYMAIAVRKILKFDLLKATATIKPLNLFTNIGAAVAFLLAGKVIWAIALPMIAASSLGGWIGGHSAIKGGDKFIRRLLIIVLTVMLTANVIKMFM</sequence>
<dbReference type="AlphaFoldDB" id="A0A4V2P9B6"/>
<evidence type="ECO:0000313" key="10">
    <source>
        <dbReference type="Proteomes" id="UP000294887"/>
    </source>
</evidence>
<dbReference type="InterPro" id="IPR052017">
    <property type="entry name" value="TSUP"/>
</dbReference>
<proteinExistence type="inferred from homology"/>
<evidence type="ECO:0000256" key="6">
    <source>
        <dbReference type="ARBA" id="ARBA00022989"/>
    </source>
</evidence>
<evidence type="ECO:0000256" key="5">
    <source>
        <dbReference type="ARBA" id="ARBA00022692"/>
    </source>
</evidence>
<evidence type="ECO:0000256" key="8">
    <source>
        <dbReference type="RuleBase" id="RU363041"/>
    </source>
</evidence>
<dbReference type="InterPro" id="IPR002781">
    <property type="entry name" value="TM_pro_TauE-like"/>
</dbReference>
<keyword evidence="6 8" id="KW-1133">Transmembrane helix</keyword>
<comment type="similarity">
    <text evidence="2 8">Belongs to the 4-toluene sulfonate uptake permease (TSUP) (TC 2.A.102) family.</text>
</comment>
<evidence type="ECO:0000256" key="2">
    <source>
        <dbReference type="ARBA" id="ARBA00009142"/>
    </source>
</evidence>
<comment type="subcellular location">
    <subcellularLocation>
        <location evidence="1 8">Cell membrane</location>
        <topology evidence="1 8">Multi-pass membrane protein</topology>
    </subcellularLocation>
</comment>
<feature type="transmembrane region" description="Helical" evidence="8">
    <location>
        <begin position="105"/>
        <end position="122"/>
    </location>
</feature>
<feature type="transmembrane region" description="Helical" evidence="8">
    <location>
        <begin position="7"/>
        <end position="25"/>
    </location>
</feature>
<dbReference type="EMBL" id="SMFQ01000002">
    <property type="protein sequence ID" value="TCJ88995.1"/>
    <property type="molecule type" value="Genomic_DNA"/>
</dbReference>
<feature type="transmembrane region" description="Helical" evidence="8">
    <location>
        <begin position="79"/>
        <end position="99"/>
    </location>
</feature>
<keyword evidence="5 8" id="KW-0812">Transmembrane</keyword>
<keyword evidence="4 8" id="KW-1003">Cell membrane</keyword>
<feature type="transmembrane region" description="Helical" evidence="8">
    <location>
        <begin position="45"/>
        <end position="67"/>
    </location>
</feature>
<gene>
    <name evidence="9" type="ORF">EV695_0856</name>
</gene>
<dbReference type="OrthoDB" id="554695at2"/>
<evidence type="ECO:0000256" key="4">
    <source>
        <dbReference type="ARBA" id="ARBA00022475"/>
    </source>
</evidence>